<name>Q4S027_TETNG</name>
<reference evidence="2" key="2">
    <citation type="submission" date="2004-02" db="EMBL/GenBank/DDBJ databases">
        <authorList>
            <consortium name="Genoscope"/>
            <consortium name="Whitehead Institute Centre for Genome Research"/>
        </authorList>
    </citation>
    <scope>NUCLEOTIDE SEQUENCE</scope>
</reference>
<dbReference type="KEGG" id="tng:GSTEN00026221G001"/>
<feature type="compositionally biased region" description="Basic residues" evidence="1">
    <location>
        <begin position="388"/>
        <end position="397"/>
    </location>
</feature>
<feature type="compositionally biased region" description="Pro residues" evidence="1">
    <location>
        <begin position="371"/>
        <end position="387"/>
    </location>
</feature>
<feature type="region of interest" description="Disordered" evidence="1">
    <location>
        <begin position="173"/>
        <end position="208"/>
    </location>
</feature>
<evidence type="ECO:0000256" key="1">
    <source>
        <dbReference type="SAM" id="MobiDB-lite"/>
    </source>
</evidence>
<feature type="region of interest" description="Disordered" evidence="1">
    <location>
        <begin position="41"/>
        <end position="91"/>
    </location>
</feature>
<proteinExistence type="predicted"/>
<sequence length="454" mass="48504">MKRSRPGASVRRLLSGGCAIVPRPFQLFTVPRLRQRLRQRLRRQRASLAQKLGHGAGDVPRRPLLRPPGQRLPPGPGGSGAPLRGGRRRHHGSVLAHLRGGAAGQHPGHVRGGQVHQDEDGHQHLHLQPGAGRRPGHQHAALPERQVPAEHLALRGAAVQADRGHRLLQHVHQHPHAHHDERGPLRGRVPPGPGPGLPHAGQGQADQRPGLGAVLRHRRARHRHGRDQGGGERESGVRAAVPGAGLVLGHRPQDLRLRLRLRGSRAGHQRLLRPDDPAPEERAPALGLQGEGPQHAPHHPHGAGGGGGLRGLLDAHPHLHHGEDGGGDRRQGPAGGGRLAPVHRAGLHQQQPQPAPLRLPGRELQEVLPGFLPPLPEPDAAGPPGPQPHRRQGARLRLHPDGGGQGAGVTRPGRGPLWLQLQEDPAGPRVRGHADLHHRVLGGRRPSPSTSPQP</sequence>
<gene>
    <name evidence="2" type="ORF">GSTENG00026221001</name>
</gene>
<comment type="caution">
    <text evidence="2">The sequence shown here is derived from an EMBL/GenBank/DDBJ whole genome shotgun (WGS) entry which is preliminary data.</text>
</comment>
<protein>
    <submittedName>
        <fullName evidence="2">(spotted green pufferfish) hypothetical protein</fullName>
    </submittedName>
</protein>
<feature type="region of interest" description="Disordered" evidence="1">
    <location>
        <begin position="267"/>
        <end position="341"/>
    </location>
</feature>
<feature type="compositionally biased region" description="Basic and acidic residues" evidence="1">
    <location>
        <begin position="272"/>
        <end position="283"/>
    </location>
</feature>
<feature type="region of interest" description="Disordered" evidence="1">
    <location>
        <begin position="218"/>
        <end position="237"/>
    </location>
</feature>
<organism evidence="2">
    <name type="scientific">Tetraodon nigroviridis</name>
    <name type="common">Spotted green pufferfish</name>
    <name type="synonym">Chelonodon nigroviridis</name>
    <dbReference type="NCBI Taxonomy" id="99883"/>
    <lineage>
        <taxon>Eukaryota</taxon>
        <taxon>Metazoa</taxon>
        <taxon>Chordata</taxon>
        <taxon>Craniata</taxon>
        <taxon>Vertebrata</taxon>
        <taxon>Euteleostomi</taxon>
        <taxon>Actinopterygii</taxon>
        <taxon>Neopterygii</taxon>
        <taxon>Teleostei</taxon>
        <taxon>Neoteleostei</taxon>
        <taxon>Acanthomorphata</taxon>
        <taxon>Eupercaria</taxon>
        <taxon>Tetraodontiformes</taxon>
        <taxon>Tetradontoidea</taxon>
        <taxon>Tetraodontidae</taxon>
        <taxon>Tetraodon</taxon>
    </lineage>
</organism>
<evidence type="ECO:0000313" key="2">
    <source>
        <dbReference type="EMBL" id="CAG06005.1"/>
    </source>
</evidence>
<feature type="compositionally biased region" description="Basic and acidic residues" evidence="1">
    <location>
        <begin position="313"/>
        <end position="331"/>
    </location>
</feature>
<dbReference type="AlphaFoldDB" id="Q4S027"/>
<feature type="region of interest" description="Disordered" evidence="1">
    <location>
        <begin position="368"/>
        <end position="454"/>
    </location>
</feature>
<feature type="compositionally biased region" description="Basic and acidic residues" evidence="1">
    <location>
        <begin position="226"/>
        <end position="236"/>
    </location>
</feature>
<accession>Q4S027</accession>
<dbReference type="EMBL" id="CAAE01014785">
    <property type="protein sequence ID" value="CAG06005.1"/>
    <property type="molecule type" value="Genomic_DNA"/>
</dbReference>
<reference evidence="2" key="1">
    <citation type="journal article" date="2004" name="Nature">
        <title>Genome duplication in the teleost fish Tetraodon nigroviridis reveals the early vertebrate proto-karyotype.</title>
        <authorList>
            <person name="Jaillon O."/>
            <person name="Aury J.-M."/>
            <person name="Brunet F."/>
            <person name="Petit J.-L."/>
            <person name="Stange-Thomann N."/>
            <person name="Mauceli E."/>
            <person name="Bouneau L."/>
            <person name="Fischer C."/>
            <person name="Ozouf-Costaz C."/>
            <person name="Bernot A."/>
            <person name="Nicaud S."/>
            <person name="Jaffe D."/>
            <person name="Fisher S."/>
            <person name="Lutfalla G."/>
            <person name="Dossat C."/>
            <person name="Segurens B."/>
            <person name="Dasilva C."/>
            <person name="Salanoubat M."/>
            <person name="Levy M."/>
            <person name="Boudet N."/>
            <person name="Castellano S."/>
            <person name="Anthouard V."/>
            <person name="Jubin C."/>
            <person name="Castelli V."/>
            <person name="Katinka M."/>
            <person name="Vacherie B."/>
            <person name="Biemont C."/>
            <person name="Skalli Z."/>
            <person name="Cattolico L."/>
            <person name="Poulain J."/>
            <person name="De Berardinis V."/>
            <person name="Cruaud C."/>
            <person name="Duprat S."/>
            <person name="Brottier P."/>
            <person name="Coutanceau J.-P."/>
            <person name="Gouzy J."/>
            <person name="Parra G."/>
            <person name="Lardier G."/>
            <person name="Chapple C."/>
            <person name="McKernan K.J."/>
            <person name="McEwan P."/>
            <person name="Bosak S."/>
            <person name="Kellis M."/>
            <person name="Volff J.-N."/>
            <person name="Guigo R."/>
            <person name="Zody M.C."/>
            <person name="Mesirov J."/>
            <person name="Lindblad-Toh K."/>
            <person name="Birren B."/>
            <person name="Nusbaum C."/>
            <person name="Kahn D."/>
            <person name="Robinson-Rechavi M."/>
            <person name="Laudet V."/>
            <person name="Schachter V."/>
            <person name="Quetier F."/>
            <person name="Saurin W."/>
            <person name="Scarpelli C."/>
            <person name="Wincker P."/>
            <person name="Lander E.S."/>
            <person name="Weissenbach J."/>
            <person name="Roest Crollius H."/>
        </authorList>
    </citation>
    <scope>NUCLEOTIDE SEQUENCE [LARGE SCALE GENOMIC DNA]</scope>
</reference>